<organism evidence="2 3">
    <name type="scientific">Rotaria magnacalcarata</name>
    <dbReference type="NCBI Taxonomy" id="392030"/>
    <lineage>
        <taxon>Eukaryota</taxon>
        <taxon>Metazoa</taxon>
        <taxon>Spiralia</taxon>
        <taxon>Gnathifera</taxon>
        <taxon>Rotifera</taxon>
        <taxon>Eurotatoria</taxon>
        <taxon>Bdelloidea</taxon>
        <taxon>Philodinida</taxon>
        <taxon>Philodinidae</taxon>
        <taxon>Rotaria</taxon>
    </lineage>
</organism>
<feature type="compositionally biased region" description="Gly residues" evidence="1">
    <location>
        <begin position="51"/>
        <end position="71"/>
    </location>
</feature>
<evidence type="ECO:0000313" key="3">
    <source>
        <dbReference type="Proteomes" id="UP000681720"/>
    </source>
</evidence>
<protein>
    <submittedName>
        <fullName evidence="2">Uncharacterized protein</fullName>
    </submittedName>
</protein>
<dbReference type="AlphaFoldDB" id="A0A8S3EJW1"/>
<evidence type="ECO:0000256" key="1">
    <source>
        <dbReference type="SAM" id="MobiDB-lite"/>
    </source>
</evidence>
<comment type="caution">
    <text evidence="2">The sequence shown here is derived from an EMBL/GenBank/DDBJ whole genome shotgun (WGS) entry which is preliminary data.</text>
</comment>
<proteinExistence type="predicted"/>
<dbReference type="EMBL" id="CAJOBJ010242833">
    <property type="protein sequence ID" value="CAF5078900.1"/>
    <property type="molecule type" value="Genomic_DNA"/>
</dbReference>
<feature type="region of interest" description="Disordered" evidence="1">
    <location>
        <begin position="30"/>
        <end position="71"/>
    </location>
</feature>
<sequence length="71" mass="7500">YEYCCDFSYDPVDKIVLEKHHVIKGNPVNVEKALPKEQTNRGRMAQSNYGGPSGGGGGMRGSPRMSGGGGG</sequence>
<gene>
    <name evidence="2" type="ORF">GIL414_LOCUS61595</name>
</gene>
<feature type="non-terminal residue" evidence="2">
    <location>
        <position position="1"/>
    </location>
</feature>
<accession>A0A8S3EJW1</accession>
<feature type="non-terminal residue" evidence="2">
    <location>
        <position position="71"/>
    </location>
</feature>
<evidence type="ECO:0000313" key="2">
    <source>
        <dbReference type="EMBL" id="CAF5078900.1"/>
    </source>
</evidence>
<dbReference type="Proteomes" id="UP000681720">
    <property type="component" value="Unassembled WGS sequence"/>
</dbReference>
<name>A0A8S3EJW1_9BILA</name>
<reference evidence="2" key="1">
    <citation type="submission" date="2021-02" db="EMBL/GenBank/DDBJ databases">
        <authorList>
            <person name="Nowell W R."/>
        </authorList>
    </citation>
    <scope>NUCLEOTIDE SEQUENCE</scope>
</reference>